<dbReference type="PIRSF" id="PIRSF006066">
    <property type="entry name" value="HI0050"/>
    <property type="match status" value="1"/>
</dbReference>
<dbReference type="AlphaFoldDB" id="A9A039"/>
<protein>
    <submittedName>
        <fullName evidence="9">TRAP dicarboxylate transporter, DctM subunit</fullName>
    </submittedName>
</protein>
<evidence type="ECO:0000256" key="4">
    <source>
        <dbReference type="ARBA" id="ARBA00022692"/>
    </source>
</evidence>
<keyword evidence="4 7" id="KW-0812">Transmembrane</keyword>
<dbReference type="OrthoDB" id="9790209at2"/>
<keyword evidence="2" id="KW-1003">Cell membrane</keyword>
<dbReference type="PANTHER" id="PTHR33362">
    <property type="entry name" value="SIALIC ACID TRAP TRANSPORTER PERMEASE PROTEIN SIAT-RELATED"/>
    <property type="match status" value="1"/>
</dbReference>
<dbReference type="RefSeq" id="WP_012176568.1">
    <property type="nucleotide sequence ID" value="NC_009943.1"/>
</dbReference>
<name>A9A039_DESOH</name>
<feature type="transmembrane region" description="Helical" evidence="7">
    <location>
        <begin position="51"/>
        <end position="73"/>
    </location>
</feature>
<sequence length="435" mass="45646">MENLITISIVIVFVAAILAGAPLFAVIGGGTVLLFGLVAGESIAVPVMEMCRLANAPGFIAIPLFIFAGYLFAESRSADRLIRFSEALTGWIPGGLAIVTVAACTVFTAITGASGITILACGGLLLPALVNNRYSEGFSLGLITASGSSGVLFVPSLPILIYGMVAGVDITELFIAGILPGILIVCLLAGFGVACGIGRQVPTTPFSLARLGAALWEIKWIAPLPFVVIGGIYTGIITVGEAASVTAVYALVTECLIYREISAKKLVTVAIDSMVMVGAILIVLAVALGLTNFLVDVQVPQRLVAVVSAHVSSKILFLLLLNIFLLIVGCLMDIFSAIVIVVPLVAPVAATFDIDPVHLAIIFLANLEIGYLTPPVGINLFISSLRFDIPIVRLYRMVIPFLALLVAALLLISYFPALSLWLVELSGKRVPVLQF</sequence>
<dbReference type="InterPro" id="IPR010656">
    <property type="entry name" value="DctM"/>
</dbReference>
<organism evidence="9 10">
    <name type="scientific">Desulfosudis oleivorans (strain DSM 6200 / JCM 39069 / Hxd3)</name>
    <name type="common">Desulfococcus oleovorans</name>
    <dbReference type="NCBI Taxonomy" id="96561"/>
    <lineage>
        <taxon>Bacteria</taxon>
        <taxon>Pseudomonadati</taxon>
        <taxon>Thermodesulfobacteriota</taxon>
        <taxon>Desulfobacteria</taxon>
        <taxon>Desulfobacterales</taxon>
        <taxon>Desulfosudaceae</taxon>
        <taxon>Desulfosudis</taxon>
    </lineage>
</organism>
<dbReference type="GO" id="GO:0022857">
    <property type="term" value="F:transmembrane transporter activity"/>
    <property type="evidence" value="ECO:0007669"/>
    <property type="project" value="TreeGrafter"/>
</dbReference>
<dbReference type="InterPro" id="IPR004681">
    <property type="entry name" value="TRAP_DctM"/>
</dbReference>
<dbReference type="NCBIfam" id="TIGR00786">
    <property type="entry name" value="dctM"/>
    <property type="match status" value="1"/>
</dbReference>
<feature type="domain" description="TRAP C4-dicarboxylate transport system permease DctM subunit" evidence="8">
    <location>
        <begin position="10"/>
        <end position="418"/>
    </location>
</feature>
<evidence type="ECO:0000256" key="5">
    <source>
        <dbReference type="ARBA" id="ARBA00022989"/>
    </source>
</evidence>
<accession>A9A039</accession>
<gene>
    <name evidence="9" type="ordered locus">Dole_3155</name>
</gene>
<feature type="transmembrane region" description="Helical" evidence="7">
    <location>
        <begin position="394"/>
        <end position="415"/>
    </location>
</feature>
<dbReference type="GO" id="GO:0005886">
    <property type="term" value="C:plasma membrane"/>
    <property type="evidence" value="ECO:0007669"/>
    <property type="project" value="UniProtKB-SubCell"/>
</dbReference>
<evidence type="ECO:0000256" key="3">
    <source>
        <dbReference type="ARBA" id="ARBA00022519"/>
    </source>
</evidence>
<feature type="transmembrane region" description="Helical" evidence="7">
    <location>
        <begin position="138"/>
        <end position="161"/>
    </location>
</feature>
<feature type="transmembrane region" description="Helical" evidence="7">
    <location>
        <begin position="218"/>
        <end position="239"/>
    </location>
</feature>
<feature type="transmembrane region" description="Helical" evidence="7">
    <location>
        <begin position="274"/>
        <end position="295"/>
    </location>
</feature>
<feature type="transmembrane region" description="Helical" evidence="7">
    <location>
        <begin position="6"/>
        <end position="39"/>
    </location>
</feature>
<keyword evidence="5 7" id="KW-1133">Transmembrane helix</keyword>
<dbReference type="EMBL" id="CP000859">
    <property type="protein sequence ID" value="ABW68958.1"/>
    <property type="molecule type" value="Genomic_DNA"/>
</dbReference>
<evidence type="ECO:0000313" key="9">
    <source>
        <dbReference type="EMBL" id="ABW68958.1"/>
    </source>
</evidence>
<dbReference type="Pfam" id="PF06808">
    <property type="entry name" value="DctM"/>
    <property type="match status" value="1"/>
</dbReference>
<feature type="transmembrane region" description="Helical" evidence="7">
    <location>
        <begin position="93"/>
        <end position="126"/>
    </location>
</feature>
<keyword evidence="6 7" id="KW-0472">Membrane</keyword>
<evidence type="ECO:0000256" key="1">
    <source>
        <dbReference type="ARBA" id="ARBA00004429"/>
    </source>
</evidence>
<dbReference type="HOGENOM" id="CLU_019824_4_1_7"/>
<dbReference type="STRING" id="96561.Dole_3155"/>
<dbReference type="KEGG" id="dol:Dole_3155"/>
<reference evidence="9 10" key="1">
    <citation type="submission" date="2007-10" db="EMBL/GenBank/DDBJ databases">
        <title>Complete sequence of Desulfococcus oleovorans Hxd3.</title>
        <authorList>
            <consortium name="US DOE Joint Genome Institute"/>
            <person name="Copeland A."/>
            <person name="Lucas S."/>
            <person name="Lapidus A."/>
            <person name="Barry K."/>
            <person name="Glavina del Rio T."/>
            <person name="Dalin E."/>
            <person name="Tice H."/>
            <person name="Pitluck S."/>
            <person name="Kiss H."/>
            <person name="Brettin T."/>
            <person name="Bruce D."/>
            <person name="Detter J.C."/>
            <person name="Han C."/>
            <person name="Schmutz J."/>
            <person name="Larimer F."/>
            <person name="Land M."/>
            <person name="Hauser L."/>
            <person name="Kyrpides N."/>
            <person name="Kim E."/>
            <person name="Wawrik B."/>
            <person name="Richardson P."/>
        </authorList>
    </citation>
    <scope>NUCLEOTIDE SEQUENCE [LARGE SCALE GENOMIC DNA]</scope>
    <source>
        <strain evidence="10">DSM 6200 / JCM 39069 / Hxd3</strain>
    </source>
</reference>
<comment type="subcellular location">
    <subcellularLocation>
        <location evidence="1">Cell inner membrane</location>
        <topology evidence="1">Multi-pass membrane protein</topology>
    </subcellularLocation>
</comment>
<proteinExistence type="predicted"/>
<feature type="transmembrane region" description="Helical" evidence="7">
    <location>
        <begin position="357"/>
        <end position="382"/>
    </location>
</feature>
<keyword evidence="10" id="KW-1185">Reference proteome</keyword>
<dbReference type="Proteomes" id="UP000008561">
    <property type="component" value="Chromosome"/>
</dbReference>
<evidence type="ECO:0000256" key="6">
    <source>
        <dbReference type="ARBA" id="ARBA00023136"/>
    </source>
</evidence>
<feature type="transmembrane region" description="Helical" evidence="7">
    <location>
        <begin position="316"/>
        <end position="345"/>
    </location>
</feature>
<evidence type="ECO:0000259" key="8">
    <source>
        <dbReference type="Pfam" id="PF06808"/>
    </source>
</evidence>
<evidence type="ECO:0000313" key="10">
    <source>
        <dbReference type="Proteomes" id="UP000008561"/>
    </source>
</evidence>
<evidence type="ECO:0000256" key="7">
    <source>
        <dbReference type="SAM" id="Phobius"/>
    </source>
</evidence>
<evidence type="ECO:0000256" key="2">
    <source>
        <dbReference type="ARBA" id="ARBA00022475"/>
    </source>
</evidence>
<feature type="transmembrane region" description="Helical" evidence="7">
    <location>
        <begin position="173"/>
        <end position="197"/>
    </location>
</feature>
<keyword evidence="3" id="KW-0997">Cell inner membrane</keyword>
<dbReference type="eggNOG" id="COG1593">
    <property type="taxonomic scope" value="Bacteria"/>
</dbReference>
<dbReference type="PANTHER" id="PTHR33362:SF5">
    <property type="entry name" value="C4-DICARBOXYLATE TRAP TRANSPORTER LARGE PERMEASE PROTEIN DCTM"/>
    <property type="match status" value="1"/>
</dbReference>